<reference evidence="2 3" key="1">
    <citation type="submission" date="2019-08" db="EMBL/GenBank/DDBJ databases">
        <authorList>
            <person name="Guy L."/>
        </authorList>
    </citation>
    <scope>NUCLEOTIDE SEQUENCE [LARGE SCALE GENOMIC DNA]</scope>
    <source>
        <strain evidence="2 3">SGT-108</strain>
    </source>
</reference>
<protein>
    <submittedName>
        <fullName evidence="2">Soluble aldose sugar dehydrogenase YliI</fullName>
    </submittedName>
</protein>
<gene>
    <name evidence="2" type="primary">yliI</name>
    <name evidence="2" type="ORF">AQUSIP_07630</name>
</gene>
<dbReference type="PANTHER" id="PTHR33546">
    <property type="entry name" value="LARGE, MULTIFUNCTIONAL SECRETED PROTEIN-RELATED"/>
    <property type="match status" value="1"/>
</dbReference>
<dbReference type="RefSeq" id="WP_197737286.1">
    <property type="nucleotide sequence ID" value="NZ_LR699119.1"/>
</dbReference>
<proteinExistence type="predicted"/>
<name>A0A5E4PGJ2_9COXI</name>
<dbReference type="EMBL" id="LR699119">
    <property type="protein sequence ID" value="VVC75473.1"/>
    <property type="molecule type" value="Genomic_DNA"/>
</dbReference>
<dbReference type="InterPro" id="IPR012938">
    <property type="entry name" value="Glc/Sorbosone_DH"/>
</dbReference>
<evidence type="ECO:0000259" key="1">
    <source>
        <dbReference type="Pfam" id="PF07995"/>
    </source>
</evidence>
<dbReference type="Gene3D" id="2.120.10.30">
    <property type="entry name" value="TolB, C-terminal domain"/>
    <property type="match status" value="1"/>
</dbReference>
<dbReference type="Proteomes" id="UP000324194">
    <property type="component" value="Chromosome 1"/>
</dbReference>
<dbReference type="InterPro" id="IPR011042">
    <property type="entry name" value="6-blade_b-propeller_TolB-like"/>
</dbReference>
<feature type="domain" description="Glucose/Sorbosone dehydrogenase" evidence="1">
    <location>
        <begin position="133"/>
        <end position="292"/>
    </location>
</feature>
<accession>A0A5E4PGJ2</accession>
<dbReference type="KEGG" id="asip:AQUSIP_07630"/>
<dbReference type="SUPFAM" id="SSF50952">
    <property type="entry name" value="Soluble quinoprotein glucose dehydrogenase"/>
    <property type="match status" value="1"/>
</dbReference>
<evidence type="ECO:0000313" key="2">
    <source>
        <dbReference type="EMBL" id="VVC75473.1"/>
    </source>
</evidence>
<sequence>MLRLLVILIPFFISSLCLANPLPLNSLHLPEGFKIEIYAYPVKDAREMTLASKGIVFVGTRQEGKVYAILPDKKQLYGTKVVTVAENLTMPNGVAFHEGALYVAERDRILKFVNIESQLDHVPHPQIVINRLPDKANHGWRYIAFGPDKKLYMAIGAPCNVCLEQDPRFASIVRMNSDGKDFEVYARGIRNSVGFDWDPVSKDLWFTDNGRDWMGDNLPSDELNHVTQKGMHFGFPYYHGKIPDPDYAGDSLSLHFTGPVLELPAHVAALGMAFYTGKMFPDSYKNQIFIAEHGSWNRTEKAGYQVIVVSLLKDKVVSVRPFITGWESEGKVWGRPVDLLVMPDGALLVSDDHAGVIYRVSYVK</sequence>
<dbReference type="AlphaFoldDB" id="A0A5E4PGJ2"/>
<organism evidence="2 3">
    <name type="scientific">Aquicella siphonis</name>
    <dbReference type="NCBI Taxonomy" id="254247"/>
    <lineage>
        <taxon>Bacteria</taxon>
        <taxon>Pseudomonadati</taxon>
        <taxon>Pseudomonadota</taxon>
        <taxon>Gammaproteobacteria</taxon>
        <taxon>Legionellales</taxon>
        <taxon>Coxiellaceae</taxon>
        <taxon>Aquicella</taxon>
    </lineage>
</organism>
<dbReference type="InterPro" id="IPR011041">
    <property type="entry name" value="Quinoprot_gluc/sorb_DH_b-prop"/>
</dbReference>
<evidence type="ECO:0000313" key="3">
    <source>
        <dbReference type="Proteomes" id="UP000324194"/>
    </source>
</evidence>
<dbReference type="Pfam" id="PF07995">
    <property type="entry name" value="GSDH"/>
    <property type="match status" value="1"/>
</dbReference>
<dbReference type="PANTHER" id="PTHR33546:SF1">
    <property type="entry name" value="LARGE, MULTIFUNCTIONAL SECRETED PROTEIN"/>
    <property type="match status" value="1"/>
</dbReference>
<keyword evidence="3" id="KW-1185">Reference proteome</keyword>